<dbReference type="Pfam" id="PF00440">
    <property type="entry name" value="TetR_N"/>
    <property type="match status" value="1"/>
</dbReference>
<dbReference type="SUPFAM" id="SSF48498">
    <property type="entry name" value="Tetracyclin repressor-like, C-terminal domain"/>
    <property type="match status" value="1"/>
</dbReference>
<dbReference type="PRINTS" id="PR00455">
    <property type="entry name" value="HTHTETR"/>
</dbReference>
<dbReference type="RefSeq" id="WP_377282962.1">
    <property type="nucleotide sequence ID" value="NZ_JBHRSI010000008.1"/>
</dbReference>
<dbReference type="EMBL" id="JBHUEY010000001">
    <property type="protein sequence ID" value="MFD1783846.1"/>
    <property type="molecule type" value="Genomic_DNA"/>
</dbReference>
<evidence type="ECO:0000256" key="4">
    <source>
        <dbReference type="PROSITE-ProRule" id="PRU00335"/>
    </source>
</evidence>
<organism evidence="6 7">
    <name type="scientific">Phenylobacterium terrae</name>
    <dbReference type="NCBI Taxonomy" id="2665495"/>
    <lineage>
        <taxon>Bacteria</taxon>
        <taxon>Pseudomonadati</taxon>
        <taxon>Pseudomonadota</taxon>
        <taxon>Alphaproteobacteria</taxon>
        <taxon>Caulobacterales</taxon>
        <taxon>Caulobacteraceae</taxon>
        <taxon>Phenylobacterium</taxon>
    </lineage>
</organism>
<keyword evidence="1" id="KW-0805">Transcription regulation</keyword>
<dbReference type="InterPro" id="IPR009057">
    <property type="entry name" value="Homeodomain-like_sf"/>
</dbReference>
<keyword evidence="2 4" id="KW-0238">DNA-binding</keyword>
<dbReference type="PROSITE" id="PS50977">
    <property type="entry name" value="HTH_TETR_2"/>
    <property type="match status" value="1"/>
</dbReference>
<evidence type="ECO:0000259" key="5">
    <source>
        <dbReference type="PROSITE" id="PS50977"/>
    </source>
</evidence>
<feature type="domain" description="HTH tetR-type" evidence="5">
    <location>
        <begin position="9"/>
        <end position="69"/>
    </location>
</feature>
<dbReference type="InterPro" id="IPR001647">
    <property type="entry name" value="HTH_TetR"/>
</dbReference>
<dbReference type="Proteomes" id="UP001597237">
    <property type="component" value="Unassembled WGS sequence"/>
</dbReference>
<dbReference type="SUPFAM" id="SSF46689">
    <property type="entry name" value="Homeodomain-like"/>
    <property type="match status" value="1"/>
</dbReference>
<evidence type="ECO:0000256" key="2">
    <source>
        <dbReference type="ARBA" id="ARBA00023125"/>
    </source>
</evidence>
<dbReference type="Gene3D" id="1.10.357.10">
    <property type="entry name" value="Tetracycline Repressor, domain 2"/>
    <property type="match status" value="1"/>
</dbReference>
<keyword evidence="3" id="KW-0804">Transcription</keyword>
<dbReference type="PANTHER" id="PTHR30055:SF234">
    <property type="entry name" value="HTH-TYPE TRANSCRIPTIONAL REGULATOR BETI"/>
    <property type="match status" value="1"/>
</dbReference>
<evidence type="ECO:0000256" key="1">
    <source>
        <dbReference type="ARBA" id="ARBA00023015"/>
    </source>
</evidence>
<dbReference type="InterPro" id="IPR036271">
    <property type="entry name" value="Tet_transcr_reg_TetR-rel_C_sf"/>
</dbReference>
<comment type="caution">
    <text evidence="6">The sequence shown here is derived from an EMBL/GenBank/DDBJ whole genome shotgun (WGS) entry which is preliminary data.</text>
</comment>
<evidence type="ECO:0000313" key="7">
    <source>
        <dbReference type="Proteomes" id="UP001597237"/>
    </source>
</evidence>
<accession>A0ABW4N1J2</accession>
<evidence type="ECO:0000313" key="6">
    <source>
        <dbReference type="EMBL" id="MFD1783846.1"/>
    </source>
</evidence>
<name>A0ABW4N1J2_9CAUL</name>
<dbReference type="PANTHER" id="PTHR30055">
    <property type="entry name" value="HTH-TYPE TRANSCRIPTIONAL REGULATOR RUTR"/>
    <property type="match status" value="1"/>
</dbReference>
<sequence length="207" mass="23075">MSVRSVQKEATRRRVLEAARELFETEGYEETTVRAIAKRAGVSVGSVFTSFQSKLDILSEVMGERLDELYEELDRVGHQLRGSTADRLRSLFALFFAFETRRKRLFLAHIAATYDWRPGAKATPFGHNERLKQVVRDCLARGVAAGDVDPAIDPELIVDTLLAAYAWTYRLAAWADADADTMSHAMDRQIGLIAAGFTPRPQASGLI</sequence>
<evidence type="ECO:0000256" key="3">
    <source>
        <dbReference type="ARBA" id="ARBA00023163"/>
    </source>
</evidence>
<dbReference type="InterPro" id="IPR050109">
    <property type="entry name" value="HTH-type_TetR-like_transc_reg"/>
</dbReference>
<gene>
    <name evidence="6" type="ORF">ACFSC0_10615</name>
</gene>
<protein>
    <submittedName>
        <fullName evidence="6">TetR/AcrR family transcriptional regulator</fullName>
    </submittedName>
</protein>
<proteinExistence type="predicted"/>
<keyword evidence="7" id="KW-1185">Reference proteome</keyword>
<reference evidence="7" key="1">
    <citation type="journal article" date="2019" name="Int. J. Syst. Evol. Microbiol.">
        <title>The Global Catalogue of Microorganisms (GCM) 10K type strain sequencing project: providing services to taxonomists for standard genome sequencing and annotation.</title>
        <authorList>
            <consortium name="The Broad Institute Genomics Platform"/>
            <consortium name="The Broad Institute Genome Sequencing Center for Infectious Disease"/>
            <person name="Wu L."/>
            <person name="Ma J."/>
        </authorList>
    </citation>
    <scope>NUCLEOTIDE SEQUENCE [LARGE SCALE GENOMIC DNA]</scope>
    <source>
        <strain evidence="7">DFY28</strain>
    </source>
</reference>
<feature type="DNA-binding region" description="H-T-H motif" evidence="4">
    <location>
        <begin position="32"/>
        <end position="51"/>
    </location>
</feature>